<dbReference type="SUPFAM" id="SSF50129">
    <property type="entry name" value="GroES-like"/>
    <property type="match status" value="1"/>
</dbReference>
<dbReference type="PANTHER" id="PTHR45033">
    <property type="match status" value="1"/>
</dbReference>
<evidence type="ECO:0000313" key="3">
    <source>
        <dbReference type="Proteomes" id="UP000006695"/>
    </source>
</evidence>
<dbReference type="InterPro" id="IPR013154">
    <property type="entry name" value="ADH-like_N"/>
</dbReference>
<evidence type="ECO:0000259" key="1">
    <source>
        <dbReference type="SMART" id="SM00829"/>
    </source>
</evidence>
<dbReference type="SMART" id="SM00829">
    <property type="entry name" value="PKS_ER"/>
    <property type="match status" value="1"/>
</dbReference>
<dbReference type="InterPro" id="IPR052711">
    <property type="entry name" value="Zinc_ADH-like"/>
</dbReference>
<evidence type="ECO:0000313" key="2">
    <source>
        <dbReference type="EMBL" id="ABQ24236.1"/>
    </source>
</evidence>
<dbReference type="KEGG" id="gur:Gura_0018"/>
<dbReference type="InterPro" id="IPR020843">
    <property type="entry name" value="ER"/>
</dbReference>
<dbReference type="Proteomes" id="UP000006695">
    <property type="component" value="Chromosome"/>
</dbReference>
<dbReference type="EMBL" id="CP000698">
    <property type="protein sequence ID" value="ABQ24236.1"/>
    <property type="molecule type" value="Genomic_DNA"/>
</dbReference>
<dbReference type="CDD" id="cd08276">
    <property type="entry name" value="MDR7"/>
    <property type="match status" value="1"/>
</dbReference>
<name>A5GDX0_GEOUR</name>
<dbReference type="Gene3D" id="3.90.180.10">
    <property type="entry name" value="Medium-chain alcohol dehydrogenases, catalytic domain"/>
    <property type="match status" value="1"/>
</dbReference>
<dbReference type="STRING" id="351605.Gura_0018"/>
<gene>
    <name evidence="2" type="ordered locus">Gura_0018</name>
</gene>
<dbReference type="GO" id="GO:0016491">
    <property type="term" value="F:oxidoreductase activity"/>
    <property type="evidence" value="ECO:0007669"/>
    <property type="project" value="InterPro"/>
</dbReference>
<dbReference type="InterPro" id="IPR036291">
    <property type="entry name" value="NAD(P)-bd_dom_sf"/>
</dbReference>
<dbReference type="PANTHER" id="PTHR45033:SF2">
    <property type="entry name" value="ZINC-TYPE ALCOHOL DEHYDROGENASE-LIKE PROTEIN C1773.06C"/>
    <property type="match status" value="1"/>
</dbReference>
<organism evidence="2 3">
    <name type="scientific">Geotalea uraniireducens (strain Rf4)</name>
    <name type="common">Geobacter uraniireducens</name>
    <dbReference type="NCBI Taxonomy" id="351605"/>
    <lineage>
        <taxon>Bacteria</taxon>
        <taxon>Pseudomonadati</taxon>
        <taxon>Thermodesulfobacteriota</taxon>
        <taxon>Desulfuromonadia</taxon>
        <taxon>Geobacterales</taxon>
        <taxon>Geobacteraceae</taxon>
        <taxon>Geotalea</taxon>
    </lineage>
</organism>
<dbReference type="InterPro" id="IPR011032">
    <property type="entry name" value="GroES-like_sf"/>
</dbReference>
<protein>
    <submittedName>
        <fullName evidence="2">Alcohol dehydrogenase, zinc-binding domain protein</fullName>
    </submittedName>
</protein>
<keyword evidence="3" id="KW-1185">Reference proteome</keyword>
<dbReference type="RefSeq" id="WP_011936965.1">
    <property type="nucleotide sequence ID" value="NC_009483.1"/>
</dbReference>
<accession>A5GDX0</accession>
<reference evidence="2 3" key="1">
    <citation type="submission" date="2007-05" db="EMBL/GenBank/DDBJ databases">
        <title>Complete sequence of Geobacter uraniireducens Rf4.</title>
        <authorList>
            <consortium name="US DOE Joint Genome Institute"/>
            <person name="Copeland A."/>
            <person name="Lucas S."/>
            <person name="Lapidus A."/>
            <person name="Barry K."/>
            <person name="Detter J.C."/>
            <person name="Glavina del Rio T."/>
            <person name="Hammon N."/>
            <person name="Israni S."/>
            <person name="Dalin E."/>
            <person name="Tice H."/>
            <person name="Pitluck S."/>
            <person name="Chertkov O."/>
            <person name="Brettin T."/>
            <person name="Bruce D."/>
            <person name="Han C."/>
            <person name="Schmutz J."/>
            <person name="Larimer F."/>
            <person name="Land M."/>
            <person name="Hauser L."/>
            <person name="Kyrpides N."/>
            <person name="Mikhailova N."/>
            <person name="Shelobolina E."/>
            <person name="Aklujkar M."/>
            <person name="Lovley D."/>
            <person name="Richardson P."/>
        </authorList>
    </citation>
    <scope>NUCLEOTIDE SEQUENCE [LARGE SCALE GENOMIC DNA]</scope>
    <source>
        <strain evidence="2 3">Rf4</strain>
    </source>
</reference>
<dbReference type="SUPFAM" id="SSF51735">
    <property type="entry name" value="NAD(P)-binding Rossmann-fold domains"/>
    <property type="match status" value="1"/>
</dbReference>
<dbReference type="AlphaFoldDB" id="A5GDX0"/>
<dbReference type="HOGENOM" id="CLU_026673_3_4_7"/>
<dbReference type="InterPro" id="IPR013149">
    <property type="entry name" value="ADH-like_C"/>
</dbReference>
<dbReference type="OrthoDB" id="9782155at2"/>
<dbReference type="Pfam" id="PF08240">
    <property type="entry name" value="ADH_N"/>
    <property type="match status" value="1"/>
</dbReference>
<dbReference type="Pfam" id="PF00107">
    <property type="entry name" value="ADH_zinc_N"/>
    <property type="match status" value="1"/>
</dbReference>
<feature type="domain" description="Enoyl reductase (ER)" evidence="1">
    <location>
        <begin position="10"/>
        <end position="333"/>
    </location>
</feature>
<sequence length="336" mass="35944">MRYFCIEKEYDIDALQLMEKEVPRPGHGQVLVRMRAASLNYRDLLAIGGSYSRNLPLPLIPLSDGAGEVVEIGEGVTRWQQGDRVAGTFFQDWDGGEITDEVPKSALGGAIDGVLAEYVLFRERGLVALPAHLSFEEGATLPCAALTAWHALQSGNLACGQAVLTLGTGGVSLFALQFARTAGARVIATTGSEAKAEKLRLLGAGEVINYKTEPNWETAVWKLTGRRGVDLVVEVGGAGTLGKSLKAVRTGGHISLIGVLSGSTGEVNPLPAVMKSARIQGIYVGSREMCETMIRAIEMHGIRPVIDHVFPFSEAKAAYRYLQSAAHFGKVVIAIQ</sequence>
<dbReference type="Gene3D" id="3.40.50.720">
    <property type="entry name" value="NAD(P)-binding Rossmann-like Domain"/>
    <property type="match status" value="1"/>
</dbReference>
<proteinExistence type="predicted"/>